<keyword evidence="1" id="KW-0472">Membrane</keyword>
<name>A0AAV7F129_ARIFI</name>
<feature type="transmembrane region" description="Helical" evidence="1">
    <location>
        <begin position="7"/>
        <end position="30"/>
    </location>
</feature>
<dbReference type="AlphaFoldDB" id="A0AAV7F129"/>
<evidence type="ECO:0000256" key="1">
    <source>
        <dbReference type="SAM" id="Phobius"/>
    </source>
</evidence>
<comment type="caution">
    <text evidence="2">The sequence shown here is derived from an EMBL/GenBank/DDBJ whole genome shotgun (WGS) entry which is preliminary data.</text>
</comment>
<gene>
    <name evidence="2" type="ORF">H6P81_007652</name>
</gene>
<keyword evidence="1" id="KW-0812">Transmembrane</keyword>
<evidence type="ECO:0000313" key="2">
    <source>
        <dbReference type="EMBL" id="KAG9454748.1"/>
    </source>
</evidence>
<evidence type="ECO:0000313" key="3">
    <source>
        <dbReference type="Proteomes" id="UP000825729"/>
    </source>
</evidence>
<dbReference type="Gene3D" id="2.120.10.70">
    <property type="entry name" value="Fucose-specific lectin"/>
    <property type="match status" value="2"/>
</dbReference>
<accession>A0AAV7F129</accession>
<dbReference type="PANTHER" id="PTHR36893:SF1">
    <property type="entry name" value="BULB-TYPE LECTIN DOMAIN-CONTAINING PROTEIN"/>
    <property type="match status" value="1"/>
</dbReference>
<reference evidence="2 3" key="1">
    <citation type="submission" date="2021-07" db="EMBL/GenBank/DDBJ databases">
        <title>The Aristolochia fimbriata genome: insights into angiosperm evolution, floral development and chemical biosynthesis.</title>
        <authorList>
            <person name="Jiao Y."/>
        </authorList>
    </citation>
    <scope>NUCLEOTIDE SEQUENCE [LARGE SCALE GENOMIC DNA]</scope>
    <source>
        <strain evidence="2">IBCAS-2021</strain>
        <tissue evidence="2">Leaf</tissue>
    </source>
</reference>
<organism evidence="2 3">
    <name type="scientific">Aristolochia fimbriata</name>
    <name type="common">White veined hardy Dutchman's pipe vine</name>
    <dbReference type="NCBI Taxonomy" id="158543"/>
    <lineage>
        <taxon>Eukaryota</taxon>
        <taxon>Viridiplantae</taxon>
        <taxon>Streptophyta</taxon>
        <taxon>Embryophyta</taxon>
        <taxon>Tracheophyta</taxon>
        <taxon>Spermatophyta</taxon>
        <taxon>Magnoliopsida</taxon>
        <taxon>Magnoliidae</taxon>
        <taxon>Piperales</taxon>
        <taxon>Aristolochiaceae</taxon>
        <taxon>Aristolochia</taxon>
    </lineage>
</organism>
<keyword evidence="1" id="KW-1133">Transmembrane helix</keyword>
<dbReference type="SUPFAM" id="SSF89372">
    <property type="entry name" value="Fucose-specific lectin"/>
    <property type="match status" value="2"/>
</dbReference>
<dbReference type="PROSITE" id="PS51257">
    <property type="entry name" value="PROKAR_LIPOPROTEIN"/>
    <property type="match status" value="1"/>
</dbReference>
<sequence length="957" mass="108367">MERCYLNFFICVIPVITQMILSCSISGFSWCQPDMQERPKFKQKTDRFWEFDEESKNWVELKLPFELKSCINDNCTIVGSILPLEDREKCAENENDSKSHDEATAVADNSGAVLSLRRRISLTKMTEGSVWITGESGSIYERFWNGIQWVIAPHDLPVSVGSAVSVFIINQTILTLSEAGILYQLQLDENSQPVWTDFMPIFGSNMRGADTESNSTVQVKSGAVSRDGEVWGFQSNILLSLCVAVKFFPILCVMKKAYFTTMNGLLLELCQTQGPRWASHGRPPGGDVAAIADAANFRQDVVFTVSSSGDLYEFDKSSKPSWKKHIRGETLAEEISFLPSPGCALHGLFGSNSLSLFLLTKSGDLVERRLHQRKWKWIIHEAPEGQNLTAITPSDLNDKGFSLFFTTATGSVLEYQLHKHLGSTNLNRITESWVNHNHPPHAKVARGILGLQLQTGRMVFPLDDGRISELHFAGLGGDTWGPSPKISSKRKTLLKYEWSILDAPQTEGWNAEYCSIERGPTNCFLGMGDTLGHDESTLRRRKGSIFNNYLLPSIHRDDLTVTSQQNNFPRHGINTNFRMRTMQTKRSFFLVTDSGITFEYLYIENVWIWLRHDHSTSMKGVLGTYNGSLFLVDKDGNLLIRERNNDELSWINCTAMRKGKQVASGPPWDGIPGRAPVVTTEDALFFITRSGRLLQFTVSLRKFKWKDCRSPPNIRIASIVDQEMFRSNIVFVIGGNGRLYQYNKLTELWHEHSQSPHLVISRLPGTAMRPSSESLTGSLFMFTEYGGLIEYSWNAYDGWKWIEHGTPNRNVTLVGAPGPCFEGYQLFIIGSDGNVYLRFFEQRMWKWQNYGFPSTEQTKAGAKFEGRHRTSQECLKEDVISNGQKQEESMNDLKKNCDEKVAPIRPIPFSDDSVIFELRDGRLAELRRTEDLLWVWARTIGTPTSLCVESYWTALAS</sequence>
<proteinExistence type="predicted"/>
<dbReference type="PANTHER" id="PTHR36893">
    <property type="entry name" value="OS01G0275950 PROTEIN"/>
    <property type="match status" value="1"/>
</dbReference>
<dbReference type="EMBL" id="JAINDJ010000003">
    <property type="protein sequence ID" value="KAG9454748.1"/>
    <property type="molecule type" value="Genomic_DNA"/>
</dbReference>
<keyword evidence="3" id="KW-1185">Reference proteome</keyword>
<protein>
    <submittedName>
        <fullName evidence="2">Uncharacterized protein</fullName>
    </submittedName>
</protein>
<dbReference type="Proteomes" id="UP000825729">
    <property type="component" value="Unassembled WGS sequence"/>
</dbReference>